<dbReference type="Pfam" id="PF12973">
    <property type="entry name" value="Cupin_7"/>
    <property type="match status" value="1"/>
</dbReference>
<name>A0ABT9CPY7_9PSED</name>
<keyword evidence="3" id="KW-1185">Reference proteome</keyword>
<protein>
    <submittedName>
        <fullName evidence="2">ChrR family anti-sigma-E factor</fullName>
    </submittedName>
</protein>
<proteinExistence type="predicted"/>
<sequence>MSPVHHPDEATLVSYASGALSQAISLVTAAHLELCAECRTRLRHAERIGGLLIQQHSGVAEPLKGRAAMLARLDELPAVLPQRESVVSPERSADLLPVSLHAHFGRYLSEQPWKTLLPGVQRVRAQGLEQGKLMLLRIAPGVSMPLHGHESNEMTLVLQGSYHDELGEYRSGDLADLDSDTQHQPTANKDEYCICVLAADSPLRFQGLIARMLQPIFGI</sequence>
<dbReference type="SUPFAM" id="SSF51182">
    <property type="entry name" value="RmlC-like cupins"/>
    <property type="match status" value="1"/>
</dbReference>
<dbReference type="InterPro" id="IPR025979">
    <property type="entry name" value="ChrR-like_cupin_dom"/>
</dbReference>
<dbReference type="InterPro" id="IPR012807">
    <property type="entry name" value="Anti-sigma_ChrR"/>
</dbReference>
<dbReference type="RefSeq" id="WP_201019485.1">
    <property type="nucleotide sequence ID" value="NZ_JAUQOO010000002.1"/>
</dbReference>
<evidence type="ECO:0000259" key="1">
    <source>
        <dbReference type="Pfam" id="PF12973"/>
    </source>
</evidence>
<dbReference type="Gene3D" id="2.60.120.10">
    <property type="entry name" value="Jelly Rolls"/>
    <property type="match status" value="1"/>
</dbReference>
<organism evidence="2 3">
    <name type="scientific">Pseudomonas serbiensis</name>
    <dbReference type="NCBI Taxonomy" id="3064350"/>
    <lineage>
        <taxon>Bacteria</taxon>
        <taxon>Pseudomonadati</taxon>
        <taxon>Pseudomonadota</taxon>
        <taxon>Gammaproteobacteria</taxon>
        <taxon>Pseudomonadales</taxon>
        <taxon>Pseudomonadaceae</taxon>
        <taxon>Pseudomonas</taxon>
    </lineage>
</organism>
<reference evidence="2 3" key="1">
    <citation type="submission" date="2023-07" db="EMBL/GenBank/DDBJ databases">
        <title>Identification of four novel Pseudomonas species associated with bacterial leaf spot of cucurbits.</title>
        <authorList>
            <person name="Fullem K.R."/>
        </authorList>
    </citation>
    <scope>NUCLEOTIDE SEQUENCE [LARGE SCALE GENOMIC DNA]</scope>
    <source>
        <strain evidence="2 3">KFB 138</strain>
    </source>
</reference>
<accession>A0ABT9CPY7</accession>
<dbReference type="InterPro" id="IPR011051">
    <property type="entry name" value="RmlC_Cupin_sf"/>
</dbReference>
<gene>
    <name evidence="2" type="ORF">Q6A51_03700</name>
</gene>
<dbReference type="InterPro" id="IPR041916">
    <property type="entry name" value="Anti_sigma_zinc_sf"/>
</dbReference>
<comment type="caution">
    <text evidence="2">The sequence shown here is derived from an EMBL/GenBank/DDBJ whole genome shotgun (WGS) entry which is preliminary data.</text>
</comment>
<dbReference type="NCBIfam" id="TIGR02451">
    <property type="entry name" value="anti_sig_ChrR"/>
    <property type="match status" value="1"/>
</dbReference>
<evidence type="ECO:0000313" key="2">
    <source>
        <dbReference type="EMBL" id="MDO7925867.1"/>
    </source>
</evidence>
<evidence type="ECO:0000313" key="3">
    <source>
        <dbReference type="Proteomes" id="UP001223016"/>
    </source>
</evidence>
<dbReference type="CDD" id="cd20301">
    <property type="entry name" value="cupin_ChrR"/>
    <property type="match status" value="1"/>
</dbReference>
<dbReference type="Gene3D" id="1.10.10.1320">
    <property type="entry name" value="Anti-sigma factor, zinc-finger domain"/>
    <property type="match status" value="1"/>
</dbReference>
<dbReference type="InterPro" id="IPR014710">
    <property type="entry name" value="RmlC-like_jellyroll"/>
</dbReference>
<dbReference type="EMBL" id="JAUQOO010000002">
    <property type="protein sequence ID" value="MDO7925867.1"/>
    <property type="molecule type" value="Genomic_DNA"/>
</dbReference>
<dbReference type="Proteomes" id="UP001223016">
    <property type="component" value="Unassembled WGS sequence"/>
</dbReference>
<feature type="domain" description="ChrR-like cupin" evidence="1">
    <location>
        <begin position="109"/>
        <end position="197"/>
    </location>
</feature>